<evidence type="ECO:0000259" key="17">
    <source>
        <dbReference type="Pfam" id="PF01433"/>
    </source>
</evidence>
<feature type="binding site" evidence="14">
    <location>
        <position position="361"/>
    </location>
    <ligand>
        <name>Zn(2+)</name>
        <dbReference type="ChEBI" id="CHEBI:29105"/>
        <note>catalytic</note>
    </ligand>
</feature>
<dbReference type="GO" id="GO:0042277">
    <property type="term" value="F:peptide binding"/>
    <property type="evidence" value="ECO:0007669"/>
    <property type="project" value="TreeGrafter"/>
</dbReference>
<organism evidence="20 21">
    <name type="scientific">Acanthaster planci</name>
    <name type="common">Crown-of-thorns starfish</name>
    <dbReference type="NCBI Taxonomy" id="133434"/>
    <lineage>
        <taxon>Eukaryota</taxon>
        <taxon>Metazoa</taxon>
        <taxon>Echinodermata</taxon>
        <taxon>Eleutherozoa</taxon>
        <taxon>Asterozoa</taxon>
        <taxon>Asteroidea</taxon>
        <taxon>Valvatacea</taxon>
        <taxon>Valvatida</taxon>
        <taxon>Acanthasteridae</taxon>
        <taxon>Acanthaster</taxon>
    </lineage>
</organism>
<evidence type="ECO:0000256" key="16">
    <source>
        <dbReference type="RuleBase" id="RU364040"/>
    </source>
</evidence>
<dbReference type="RefSeq" id="XP_022104275.1">
    <property type="nucleotide sequence ID" value="XM_022248583.1"/>
</dbReference>
<dbReference type="GO" id="GO:0070006">
    <property type="term" value="F:metalloaminopeptidase activity"/>
    <property type="evidence" value="ECO:0007669"/>
    <property type="project" value="TreeGrafter"/>
</dbReference>
<keyword evidence="10 16" id="KW-0482">Metalloprotease</keyword>
<feature type="binding site" evidence="14">
    <location>
        <position position="357"/>
    </location>
    <ligand>
        <name>Zn(2+)</name>
        <dbReference type="ChEBI" id="CHEBI:29105"/>
        <note>catalytic</note>
    </ligand>
</feature>
<dbReference type="OMA" id="ATHYDIP"/>
<dbReference type="FunFam" id="1.10.390.10:FF:000016">
    <property type="entry name" value="Glutamyl aminopeptidase"/>
    <property type="match status" value="1"/>
</dbReference>
<dbReference type="InterPro" id="IPR014782">
    <property type="entry name" value="Peptidase_M1_dom"/>
</dbReference>
<dbReference type="PANTHER" id="PTHR11533">
    <property type="entry name" value="PROTEASE M1 ZINC METALLOPROTEASE"/>
    <property type="match status" value="1"/>
</dbReference>
<dbReference type="PRINTS" id="PR00756">
    <property type="entry name" value="ALADIPTASE"/>
</dbReference>
<evidence type="ECO:0000256" key="6">
    <source>
        <dbReference type="ARBA" id="ARBA00022801"/>
    </source>
</evidence>
<dbReference type="AlphaFoldDB" id="A0A8B7ZHC2"/>
<proteinExistence type="inferred from homology"/>
<evidence type="ECO:0000256" key="11">
    <source>
        <dbReference type="ARBA" id="ARBA00023136"/>
    </source>
</evidence>
<keyword evidence="6 16" id="KW-0378">Hydrolase</keyword>
<sequence>MVVFTTFTVGILITATALMTYYIPLSLEANPTKAPVDPTIPLMRGRLPKTVLPRLYQLTLRPFLYDDDVADSKLGKRFTFDGLLTIRVECIEPTDEITLHAKDITFHASPTIHSVSSLDKTTDLFESYEIVEEYAFIVIKLKKIMDPHQEYSIYMEYSGILGDDEAGFYPSKYYDASNNTKYIATTQMEGPYARRVLPCFDEPSFKATYEVQLEHRTNMKALSNGLETGTETIDSRWSKTKFTTVHFMPTYLLAFIVHDYSSIQLTNTNGCLIRVWCPSHQISYADYALNISNLVQTYFDSYLDYEYPLAKEDHIAIQDFGAGAMENWGLITYQDFYLLHELDDSVSKTFYSLIITHELAHMWFGNLVTMEWWNDLWLNEGFATYMEHIGMNLVHPEFRRTETYYVNTVDRALKPDSLGTMPSVRAPVYANDKHISSQFSRITYQKGGSLLWMLEHLLTLDVFNAGIKSYLKERSYKNANAEHLWRQLTAADKDKGGLDIKKIMDTWTLQRGYPLVTLKRSTDGRVIEATQEIFLQLGENLEEEEFGDLGYKWWVPLTYLYKSGPSDKYDNPAMDWLDPSVEKTSIQLTGAPSTEWYLANAKMTGYYRVNYDETNWQRLLDQAAKDPNAFSEENKIGLLYDSESLAKAEIISMDIYKGFAQSFENNTLISQQAVLRTSSYFAKMLTRPSYGMKRRSLSNPSAAAQTYMQRLVEPLYVDSGWDENFMPDLPLARYETMDQFDITSTACQYGHEHCVSKATALFKEYVENPKQNTIPKNFRKVVYCNGIRFGDKVEWDFAFDMLQASDDRWERSRWISALACSADHSRLKRYLQSMLDTATYSRHDDALILMGVAQNPDGYEVAWEFVRNNWETVGKMFKRNNQLLRDVLEEITSNFNTNEKLQELLDFGEGRDLGAMKVAYDSAVVTTKVNIRWMANKAAETEQWIASRIQ</sequence>
<dbReference type="EC" id="3.4.11.-" evidence="16"/>
<evidence type="ECO:0000256" key="3">
    <source>
        <dbReference type="ARBA" id="ARBA00022670"/>
    </source>
</evidence>
<dbReference type="Pfam" id="PF01433">
    <property type="entry name" value="Peptidase_M1"/>
    <property type="match status" value="1"/>
</dbReference>
<name>A0A8B7ZHC2_ACAPL</name>
<keyword evidence="3 16" id="KW-0645">Protease</keyword>
<evidence type="ECO:0000256" key="14">
    <source>
        <dbReference type="PIRSR" id="PIRSR634016-3"/>
    </source>
</evidence>
<evidence type="ECO:0000256" key="2">
    <source>
        <dbReference type="ARBA" id="ARBA00010136"/>
    </source>
</evidence>
<protein>
    <recommendedName>
        <fullName evidence="16">Aminopeptidase</fullName>
        <ecNumber evidence="16">3.4.11.-</ecNumber>
    </recommendedName>
</protein>
<evidence type="ECO:0000256" key="7">
    <source>
        <dbReference type="ARBA" id="ARBA00022833"/>
    </source>
</evidence>
<dbReference type="KEGG" id="aplc:110986598"/>
<keyword evidence="8" id="KW-0735">Signal-anchor</keyword>
<evidence type="ECO:0000256" key="9">
    <source>
        <dbReference type="ARBA" id="ARBA00022989"/>
    </source>
</evidence>
<dbReference type="Pfam" id="PF11838">
    <property type="entry name" value="ERAP1_C"/>
    <property type="match status" value="1"/>
</dbReference>
<keyword evidence="9" id="KW-1133">Transmembrane helix</keyword>
<comment type="subcellular location">
    <subcellularLocation>
        <location evidence="1">Membrane</location>
        <topology evidence="1">Single-pass type II membrane protein</topology>
    </subcellularLocation>
</comment>
<keyword evidence="11" id="KW-0472">Membrane</keyword>
<dbReference type="Proteomes" id="UP000694845">
    <property type="component" value="Unplaced"/>
</dbReference>
<feature type="domain" description="ERAP1-like C-terminal" evidence="18">
    <location>
        <begin position="596"/>
        <end position="915"/>
    </location>
</feature>
<comment type="similarity">
    <text evidence="2 16">Belongs to the peptidase M1 family.</text>
</comment>
<dbReference type="PANTHER" id="PTHR11533:SF301">
    <property type="entry name" value="AMINOPEPTIDASE"/>
    <property type="match status" value="1"/>
</dbReference>
<keyword evidence="12" id="KW-0325">Glycoprotein</keyword>
<dbReference type="SUPFAM" id="SSF63737">
    <property type="entry name" value="Leukotriene A4 hydrolase N-terminal domain"/>
    <property type="match status" value="1"/>
</dbReference>
<evidence type="ECO:0000259" key="19">
    <source>
        <dbReference type="Pfam" id="PF17900"/>
    </source>
</evidence>
<dbReference type="InterPro" id="IPR034016">
    <property type="entry name" value="M1_APN-typ"/>
</dbReference>
<dbReference type="InterPro" id="IPR042097">
    <property type="entry name" value="Aminopeptidase_N-like_N_sf"/>
</dbReference>
<dbReference type="GO" id="GO:0008270">
    <property type="term" value="F:zinc ion binding"/>
    <property type="evidence" value="ECO:0007669"/>
    <property type="project" value="UniProtKB-UniRule"/>
</dbReference>
<dbReference type="Gene3D" id="1.10.390.10">
    <property type="entry name" value="Neutral Protease Domain 2"/>
    <property type="match status" value="1"/>
</dbReference>
<feature type="binding site" evidence="14">
    <location>
        <position position="380"/>
    </location>
    <ligand>
        <name>Zn(2+)</name>
        <dbReference type="ChEBI" id="CHEBI:29105"/>
        <note>catalytic</note>
    </ligand>
</feature>
<dbReference type="InterPro" id="IPR024571">
    <property type="entry name" value="ERAP1-like_C_dom"/>
</dbReference>
<keyword evidence="20" id="KW-1185">Reference proteome</keyword>
<evidence type="ECO:0000256" key="10">
    <source>
        <dbReference type="ARBA" id="ARBA00023049"/>
    </source>
</evidence>
<evidence type="ECO:0000313" key="21">
    <source>
        <dbReference type="RefSeq" id="XP_022104275.1"/>
    </source>
</evidence>
<dbReference type="FunFam" id="2.60.40.1730:FF:000012">
    <property type="entry name" value="Aminopeptidase N"/>
    <property type="match status" value="1"/>
</dbReference>
<evidence type="ECO:0000256" key="13">
    <source>
        <dbReference type="PIRSR" id="PIRSR634016-1"/>
    </source>
</evidence>
<accession>A0A8B7ZHC2</accession>
<dbReference type="Gene3D" id="1.25.50.20">
    <property type="match status" value="1"/>
</dbReference>
<dbReference type="GO" id="GO:0005737">
    <property type="term" value="C:cytoplasm"/>
    <property type="evidence" value="ECO:0007669"/>
    <property type="project" value="TreeGrafter"/>
</dbReference>
<dbReference type="GO" id="GO:0016020">
    <property type="term" value="C:membrane"/>
    <property type="evidence" value="ECO:0007669"/>
    <property type="project" value="UniProtKB-SubCell"/>
</dbReference>
<evidence type="ECO:0000256" key="12">
    <source>
        <dbReference type="ARBA" id="ARBA00023180"/>
    </source>
</evidence>
<keyword evidence="7 14" id="KW-0862">Zinc</keyword>
<dbReference type="SUPFAM" id="SSF55486">
    <property type="entry name" value="Metalloproteases ('zincins'), catalytic domain"/>
    <property type="match status" value="1"/>
</dbReference>
<evidence type="ECO:0000256" key="1">
    <source>
        <dbReference type="ARBA" id="ARBA00004606"/>
    </source>
</evidence>
<dbReference type="InterPro" id="IPR027268">
    <property type="entry name" value="Peptidase_M4/M1_CTD_sf"/>
</dbReference>
<feature type="site" description="Transition state stabilizer" evidence="15">
    <location>
        <position position="444"/>
    </location>
</feature>
<dbReference type="GO" id="GO:0043171">
    <property type="term" value="P:peptide catabolic process"/>
    <property type="evidence" value="ECO:0007669"/>
    <property type="project" value="TreeGrafter"/>
</dbReference>
<feature type="active site" description="Proton acceptor" evidence="13">
    <location>
        <position position="358"/>
    </location>
</feature>
<dbReference type="InterPro" id="IPR050344">
    <property type="entry name" value="Peptidase_M1_aminopeptidases"/>
</dbReference>
<dbReference type="GeneID" id="110986598"/>
<reference evidence="21" key="1">
    <citation type="submission" date="2025-08" db="UniProtKB">
        <authorList>
            <consortium name="RefSeq"/>
        </authorList>
    </citation>
    <scope>IDENTIFICATION</scope>
</reference>
<evidence type="ECO:0000313" key="20">
    <source>
        <dbReference type="Proteomes" id="UP000694845"/>
    </source>
</evidence>
<dbReference type="FunFam" id="2.60.40.1910:FF:000006">
    <property type="entry name" value="Aminopeptidase"/>
    <property type="match status" value="1"/>
</dbReference>
<dbReference type="Gene3D" id="2.60.40.1910">
    <property type="match status" value="1"/>
</dbReference>
<keyword evidence="4" id="KW-0812">Transmembrane</keyword>
<feature type="domain" description="Aminopeptidase N-like N-terminal" evidence="19">
    <location>
        <begin position="53"/>
        <end position="252"/>
    </location>
</feature>
<evidence type="ECO:0000259" key="18">
    <source>
        <dbReference type="Pfam" id="PF11838"/>
    </source>
</evidence>
<dbReference type="Gene3D" id="2.60.40.1730">
    <property type="entry name" value="tricorn interacting facor f3 domain"/>
    <property type="match status" value="1"/>
</dbReference>
<keyword evidence="5 14" id="KW-0479">Metal-binding</keyword>
<comment type="cofactor">
    <cofactor evidence="14 16">
        <name>Zn(2+)</name>
        <dbReference type="ChEBI" id="CHEBI:29105"/>
    </cofactor>
    <text evidence="14 16">Binds 1 zinc ion per subunit.</text>
</comment>
<dbReference type="InterPro" id="IPR001930">
    <property type="entry name" value="Peptidase_M1"/>
</dbReference>
<dbReference type="Pfam" id="PF17900">
    <property type="entry name" value="Peptidase_M1_N"/>
    <property type="match status" value="1"/>
</dbReference>
<evidence type="ECO:0000256" key="15">
    <source>
        <dbReference type="PIRSR" id="PIRSR634016-4"/>
    </source>
</evidence>
<dbReference type="InterPro" id="IPR045357">
    <property type="entry name" value="Aminopeptidase_N-like_N"/>
</dbReference>
<evidence type="ECO:0000256" key="4">
    <source>
        <dbReference type="ARBA" id="ARBA00022692"/>
    </source>
</evidence>
<dbReference type="GO" id="GO:0005615">
    <property type="term" value="C:extracellular space"/>
    <property type="evidence" value="ECO:0007669"/>
    <property type="project" value="TreeGrafter"/>
</dbReference>
<evidence type="ECO:0000256" key="8">
    <source>
        <dbReference type="ARBA" id="ARBA00022968"/>
    </source>
</evidence>
<dbReference type="OrthoDB" id="275509at2759"/>
<evidence type="ECO:0000256" key="5">
    <source>
        <dbReference type="ARBA" id="ARBA00022723"/>
    </source>
</evidence>
<gene>
    <name evidence="21" type="primary">LOC110986598</name>
</gene>
<feature type="domain" description="Peptidase M1 membrane alanine aminopeptidase" evidence="17">
    <location>
        <begin position="287"/>
        <end position="507"/>
    </location>
</feature>
<dbReference type="CDD" id="cd09601">
    <property type="entry name" value="M1_APN-Q_like"/>
    <property type="match status" value="1"/>
</dbReference>
<dbReference type="GO" id="GO:0006508">
    <property type="term" value="P:proteolysis"/>
    <property type="evidence" value="ECO:0007669"/>
    <property type="project" value="UniProtKB-KW"/>
</dbReference>
<keyword evidence="16" id="KW-0031">Aminopeptidase</keyword>